<feature type="non-terminal residue" evidence="2">
    <location>
        <position position="1"/>
    </location>
</feature>
<evidence type="ECO:0000313" key="2">
    <source>
        <dbReference type="EMBL" id="CAF4648795.1"/>
    </source>
</evidence>
<organism evidence="2 3">
    <name type="scientific">Rotaria magnacalcarata</name>
    <dbReference type="NCBI Taxonomy" id="392030"/>
    <lineage>
        <taxon>Eukaryota</taxon>
        <taxon>Metazoa</taxon>
        <taxon>Spiralia</taxon>
        <taxon>Gnathifera</taxon>
        <taxon>Rotifera</taxon>
        <taxon>Eurotatoria</taxon>
        <taxon>Bdelloidea</taxon>
        <taxon>Philodinida</taxon>
        <taxon>Philodinidae</taxon>
        <taxon>Rotaria</taxon>
    </lineage>
</organism>
<feature type="compositionally biased region" description="Polar residues" evidence="1">
    <location>
        <begin position="24"/>
        <end position="38"/>
    </location>
</feature>
<name>A0A8S2ZNM8_9BILA</name>
<accession>A0A8S2ZNM8</accession>
<evidence type="ECO:0000256" key="1">
    <source>
        <dbReference type="SAM" id="MobiDB-lite"/>
    </source>
</evidence>
<protein>
    <submittedName>
        <fullName evidence="2">Uncharacterized protein</fullName>
    </submittedName>
</protein>
<feature type="region of interest" description="Disordered" evidence="1">
    <location>
        <begin position="1"/>
        <end position="38"/>
    </location>
</feature>
<gene>
    <name evidence="2" type="ORF">BYL167_LOCUS42074</name>
</gene>
<comment type="caution">
    <text evidence="2">The sequence shown here is derived from an EMBL/GenBank/DDBJ whole genome shotgun (WGS) entry which is preliminary data.</text>
</comment>
<evidence type="ECO:0000313" key="3">
    <source>
        <dbReference type="Proteomes" id="UP000681967"/>
    </source>
</evidence>
<dbReference type="Proteomes" id="UP000681967">
    <property type="component" value="Unassembled WGS sequence"/>
</dbReference>
<reference evidence="2" key="1">
    <citation type="submission" date="2021-02" db="EMBL/GenBank/DDBJ databases">
        <authorList>
            <person name="Nowell W R."/>
        </authorList>
    </citation>
    <scope>NUCLEOTIDE SEQUENCE</scope>
</reference>
<sequence length="38" mass="4412">NEQATNAYSHHHYPNGPASGKFNEFNNDPWGSQHHTYR</sequence>
<proteinExistence type="predicted"/>
<dbReference type="AlphaFoldDB" id="A0A8S2ZNM8"/>
<dbReference type="EMBL" id="CAJOBH010108373">
    <property type="protein sequence ID" value="CAF4648795.1"/>
    <property type="molecule type" value="Genomic_DNA"/>
</dbReference>